<dbReference type="VEuPathDB" id="TrichDB:TVAGG3_0291420"/>
<evidence type="ECO:0000313" key="2">
    <source>
        <dbReference type="Proteomes" id="UP000001542"/>
    </source>
</evidence>
<keyword evidence="2" id="KW-1185">Reference proteome</keyword>
<proteinExistence type="predicted"/>
<dbReference type="InParanoid" id="A2D9U4"/>
<dbReference type="InterPro" id="IPR016024">
    <property type="entry name" value="ARM-type_fold"/>
</dbReference>
<dbReference type="SUPFAM" id="SSF48371">
    <property type="entry name" value="ARM repeat"/>
    <property type="match status" value="1"/>
</dbReference>
<protein>
    <submittedName>
        <fullName evidence="1">Uncharacterized protein</fullName>
    </submittedName>
</protein>
<dbReference type="Proteomes" id="UP000001542">
    <property type="component" value="Unassembled WGS sequence"/>
</dbReference>
<dbReference type="VEuPathDB" id="TrichDB:TVAG_076970"/>
<sequence length="1076" mass="125821">MSKKLKALHKRYDEEGTILVKDTQFVKEYATEFKEWVQEFVGKPVKWTYPSPKIYVSKFLHLLCRLQSIDPTIASTYVDILQMVVMPGNDPQIRYQGVCASYNVISLMYEFMIGMYWIDNIFVFIFSRDPVKYAERVLGIGELRAPTGDDMIEYANVIIKELNPELPEHFQFWWSMLSKCFIPHVFKSNISGNPKAINDLKITLAEAFFKNLTIYKSRVLIGVSLEERIPIKYQDDPLIISTFHANMLLIQYTINVAKEQTNDKKHYLERLQFFFEQVFKVEVYLKDTLVTNRVFDKIYADYPFKCKAAIFTDLKPADNKIIEYIINTIKKEKASMALKEFMINCYEGYRLEFKQLIRKQNLADNQIKSQLSIIMPLFYTAIIVYFQSITRLQISDAASFQMQIFNSKTPDQSFGLVFFLSMLLNIRNFAPEHFLPLISVPKCKNYVEILDFFGKAIALEAVKNINKEIANDYENTLKYVLSQIVEKLPPNSDSVFSTTGFILIPFNLQNMSTNQLQALISNIFKVADNFFEDVCEVAFIEQYVTFCKKYGKPYRKNYFIQSLVPEIISKFQNYDISHLATQTLESYINFMTDFIANDVISENDKIIYYLTVNKWLDQRDNRQIYAIKASMVIIKCLNYLSYEIIVKISIALTNIDKKDLKSDILLDPLKCAINLVSEVLFCCDEMSEVNRMLVIKNVDMFFDEILTLAKTNQNLPIIQMAVLLLTSILSFSKNEQKIVYFLTMKNVFGISNHVLVKKWTILGQNPQFLNQNQMIKDCIINAFDEFISPRNSQFLTTKIILEICLFAGEILYQFSDDQKVTEKCLNILTHTYENNEELKMMRDYAIHLISSYKNSLPKIENNFEFDKLHLTVLCQDGKIKLTGMTNSVRNPLNFVKTDLFNFDLSHIENEVKFGERTPHCNLYYVCKDQKKFSDIEKNDWSVVSKHFFSFATSLGKLKKYEIEWTYFTHRINFSLVPCYVSKLEDKTEFDSVNMNGIRRKCGIFWIGNGRRVDFRNLIQKKKFDLVISISQINAELYFLSCHSSREQTTQIFDEITLRIECLPTIIRWIVDNYNVC</sequence>
<dbReference type="AlphaFoldDB" id="A2D9U4"/>
<evidence type="ECO:0000313" key="1">
    <source>
        <dbReference type="EMBL" id="EAY22950.1"/>
    </source>
</evidence>
<name>A2D9U4_TRIV3</name>
<organism evidence="1 2">
    <name type="scientific">Trichomonas vaginalis (strain ATCC PRA-98 / G3)</name>
    <dbReference type="NCBI Taxonomy" id="412133"/>
    <lineage>
        <taxon>Eukaryota</taxon>
        <taxon>Metamonada</taxon>
        <taxon>Parabasalia</taxon>
        <taxon>Trichomonadida</taxon>
        <taxon>Trichomonadidae</taxon>
        <taxon>Trichomonas</taxon>
    </lineage>
</organism>
<dbReference type="RefSeq" id="XP_001583936.1">
    <property type="nucleotide sequence ID" value="XM_001583886.1"/>
</dbReference>
<reference evidence="1" key="2">
    <citation type="journal article" date="2007" name="Science">
        <title>Draft genome sequence of the sexually transmitted pathogen Trichomonas vaginalis.</title>
        <authorList>
            <person name="Carlton J.M."/>
            <person name="Hirt R.P."/>
            <person name="Silva J.C."/>
            <person name="Delcher A.L."/>
            <person name="Schatz M."/>
            <person name="Zhao Q."/>
            <person name="Wortman J.R."/>
            <person name="Bidwell S.L."/>
            <person name="Alsmark U.C.M."/>
            <person name="Besteiro S."/>
            <person name="Sicheritz-Ponten T."/>
            <person name="Noel C.J."/>
            <person name="Dacks J.B."/>
            <person name="Foster P.G."/>
            <person name="Simillion C."/>
            <person name="Van de Peer Y."/>
            <person name="Miranda-Saavedra D."/>
            <person name="Barton G.J."/>
            <person name="Westrop G.D."/>
            <person name="Mueller S."/>
            <person name="Dessi D."/>
            <person name="Fiori P.L."/>
            <person name="Ren Q."/>
            <person name="Paulsen I."/>
            <person name="Zhang H."/>
            <person name="Bastida-Corcuera F.D."/>
            <person name="Simoes-Barbosa A."/>
            <person name="Brown M.T."/>
            <person name="Hayes R.D."/>
            <person name="Mukherjee M."/>
            <person name="Okumura C.Y."/>
            <person name="Schneider R."/>
            <person name="Smith A.J."/>
            <person name="Vanacova S."/>
            <person name="Villalvazo M."/>
            <person name="Haas B.J."/>
            <person name="Pertea M."/>
            <person name="Feldblyum T.V."/>
            <person name="Utterback T.R."/>
            <person name="Shu C.L."/>
            <person name="Osoegawa K."/>
            <person name="de Jong P.J."/>
            <person name="Hrdy I."/>
            <person name="Horvathova L."/>
            <person name="Zubacova Z."/>
            <person name="Dolezal P."/>
            <person name="Malik S.B."/>
            <person name="Logsdon J.M. Jr."/>
            <person name="Henze K."/>
            <person name="Gupta A."/>
            <person name="Wang C.C."/>
            <person name="Dunne R.L."/>
            <person name="Upcroft J.A."/>
            <person name="Upcroft P."/>
            <person name="White O."/>
            <person name="Salzberg S.L."/>
            <person name="Tang P."/>
            <person name="Chiu C.-H."/>
            <person name="Lee Y.-S."/>
            <person name="Embley T.M."/>
            <person name="Coombs G.H."/>
            <person name="Mottram J.C."/>
            <person name="Tachezy J."/>
            <person name="Fraser-Liggett C.M."/>
            <person name="Johnson P.J."/>
        </authorList>
    </citation>
    <scope>NUCLEOTIDE SEQUENCE [LARGE SCALE GENOMIC DNA]</scope>
    <source>
        <strain evidence="1">G3</strain>
    </source>
</reference>
<reference evidence="1" key="1">
    <citation type="submission" date="2006-10" db="EMBL/GenBank/DDBJ databases">
        <authorList>
            <person name="Amadeo P."/>
            <person name="Zhao Q."/>
            <person name="Wortman J."/>
            <person name="Fraser-Liggett C."/>
            <person name="Carlton J."/>
        </authorList>
    </citation>
    <scope>NUCLEOTIDE SEQUENCE</scope>
    <source>
        <strain evidence="1">G3</strain>
    </source>
</reference>
<dbReference type="EMBL" id="DS113181">
    <property type="protein sequence ID" value="EAY22950.1"/>
    <property type="molecule type" value="Genomic_DNA"/>
</dbReference>
<gene>
    <name evidence="1" type="ORF">TVAG_076970</name>
</gene>
<dbReference type="KEGG" id="tva:5468509"/>
<accession>A2D9U4</accession>